<evidence type="ECO:0000256" key="1">
    <source>
        <dbReference type="SAM" id="Phobius"/>
    </source>
</evidence>
<sequence length="503" mass="51736">MEHLLPALDLVLNLNVGLAILVGTAFGIVMGALPGLGTVLAITIALPFTFSMAPAPSIALVLAIYCSSVYGGSISAILINTPGTPQSAATVLDGYPMALRGDADKALGWATIASLIGGLFSTAVLVMAAPRLAQFALSFGPIETFALIALALTCIAGVSRGSMINGLLAGILGLFLATVGTDTMTGFVRFDFGVFDLAAGIELVPLLIGLFALTEVFARLTMPQDQTGDLEKRIGFSVAPLKEWLLRWKTLVKSCVIGTLVGILPGTGASTAAFISYSEAKRSGRYRDKLGTGEPEGLVASEASNNAVTGGALVPTLALGIPGDPSTAVMMSALIIQGIQPGVRLFADNPELMYGSFIVLAACNIVMAVMGAAAAPALTRILRMPEPVLLPLVLVLSIVGAYGVRGNPFDLLTALVAGIVGFFLRLCGVPMAPIVIGMVLGPTFEENLRQGLILTDGSFLAFFSGHPIAVVLLGVTFVVVVLALVGEARRRGEASATTAPIAG</sequence>
<feature type="transmembrane region" description="Helical" evidence="1">
    <location>
        <begin position="20"/>
        <end position="46"/>
    </location>
</feature>
<dbReference type="EMBL" id="JARGEQ010000001">
    <property type="protein sequence ID" value="MDF1584827.1"/>
    <property type="molecule type" value="Genomic_DNA"/>
</dbReference>
<evidence type="ECO:0000313" key="4">
    <source>
        <dbReference type="Proteomes" id="UP001301140"/>
    </source>
</evidence>
<reference evidence="3 4" key="1">
    <citation type="submission" date="2023-03" db="EMBL/GenBank/DDBJ databases">
        <title>YIM 152171 draft genome.</title>
        <authorList>
            <person name="Yang Z."/>
        </authorList>
    </citation>
    <scope>NUCLEOTIDE SEQUENCE [LARGE SCALE GENOMIC DNA]</scope>
    <source>
        <strain evidence="3 4">YIM 152171</strain>
    </source>
</reference>
<accession>A0AAP3UX84</accession>
<feature type="transmembrane region" description="Helical" evidence="1">
    <location>
        <begin position="387"/>
        <end position="404"/>
    </location>
</feature>
<keyword evidence="1" id="KW-0472">Membrane</keyword>
<feature type="domain" description="DUF112" evidence="2">
    <location>
        <begin position="18"/>
        <end position="436"/>
    </location>
</feature>
<dbReference type="Proteomes" id="UP001301140">
    <property type="component" value="Unassembled WGS sequence"/>
</dbReference>
<feature type="transmembrane region" description="Helical" evidence="1">
    <location>
        <begin position="411"/>
        <end position="439"/>
    </location>
</feature>
<feature type="transmembrane region" description="Helical" evidence="1">
    <location>
        <begin position="193"/>
        <end position="213"/>
    </location>
</feature>
<dbReference type="Pfam" id="PF01970">
    <property type="entry name" value="TctA"/>
    <property type="match status" value="1"/>
</dbReference>
<proteinExistence type="predicted"/>
<keyword evidence="1" id="KW-0812">Transmembrane</keyword>
<feature type="transmembrane region" description="Helical" evidence="1">
    <location>
        <begin position="106"/>
        <end position="128"/>
    </location>
</feature>
<dbReference type="InterPro" id="IPR002823">
    <property type="entry name" value="DUF112_TM"/>
</dbReference>
<comment type="caution">
    <text evidence="3">The sequence shown here is derived from an EMBL/GenBank/DDBJ whole genome shotgun (WGS) entry which is preliminary data.</text>
</comment>
<evidence type="ECO:0000313" key="3">
    <source>
        <dbReference type="EMBL" id="MDF1584827.1"/>
    </source>
</evidence>
<feature type="transmembrane region" description="Helical" evidence="1">
    <location>
        <begin position="164"/>
        <end position="181"/>
    </location>
</feature>
<feature type="transmembrane region" description="Helical" evidence="1">
    <location>
        <begin position="58"/>
        <end position="79"/>
    </location>
</feature>
<dbReference type="AlphaFoldDB" id="A0AAP3UX84"/>
<dbReference type="PANTHER" id="PTHR35342">
    <property type="entry name" value="TRICARBOXYLIC TRANSPORT PROTEIN"/>
    <property type="match status" value="1"/>
</dbReference>
<feature type="transmembrane region" description="Helical" evidence="1">
    <location>
        <begin position="251"/>
        <end position="277"/>
    </location>
</feature>
<protein>
    <submittedName>
        <fullName evidence="3">Tripartite tricarboxylate transporter permease</fullName>
    </submittedName>
</protein>
<dbReference type="RefSeq" id="WP_327787232.1">
    <property type="nucleotide sequence ID" value="NZ_JARGEQ010000001.1"/>
</dbReference>
<keyword evidence="1" id="KW-1133">Transmembrane helix</keyword>
<name>A0AAP3UX84_9PROT</name>
<gene>
    <name evidence="3" type="ORF">PZ740_00330</name>
</gene>
<feature type="transmembrane region" description="Helical" evidence="1">
    <location>
        <begin position="459"/>
        <end position="485"/>
    </location>
</feature>
<keyword evidence="4" id="KW-1185">Reference proteome</keyword>
<organism evidence="3 4">
    <name type="scientific">Marinimicrococcus flavescens</name>
    <dbReference type="NCBI Taxonomy" id="3031815"/>
    <lineage>
        <taxon>Bacteria</taxon>
        <taxon>Pseudomonadati</taxon>
        <taxon>Pseudomonadota</taxon>
        <taxon>Alphaproteobacteria</taxon>
        <taxon>Geminicoccales</taxon>
        <taxon>Geminicoccaceae</taxon>
        <taxon>Marinimicrococcus</taxon>
    </lineage>
</organism>
<evidence type="ECO:0000259" key="2">
    <source>
        <dbReference type="Pfam" id="PF01970"/>
    </source>
</evidence>
<feature type="transmembrane region" description="Helical" evidence="1">
    <location>
        <begin position="135"/>
        <end position="158"/>
    </location>
</feature>
<dbReference type="PANTHER" id="PTHR35342:SF5">
    <property type="entry name" value="TRICARBOXYLIC TRANSPORT PROTEIN"/>
    <property type="match status" value="1"/>
</dbReference>
<feature type="transmembrane region" description="Helical" evidence="1">
    <location>
        <begin position="352"/>
        <end position="375"/>
    </location>
</feature>